<dbReference type="InterPro" id="IPR037185">
    <property type="entry name" value="EmrE-like"/>
</dbReference>
<feature type="region of interest" description="Disordered" evidence="6">
    <location>
        <begin position="287"/>
        <end position="318"/>
    </location>
</feature>
<evidence type="ECO:0000256" key="6">
    <source>
        <dbReference type="SAM" id="MobiDB-lite"/>
    </source>
</evidence>
<feature type="domain" description="EamA" evidence="8">
    <location>
        <begin position="16"/>
        <end position="137"/>
    </location>
</feature>
<dbReference type="HOGENOM" id="CLU_033863_2_2_11"/>
<evidence type="ECO:0000259" key="8">
    <source>
        <dbReference type="Pfam" id="PF00892"/>
    </source>
</evidence>
<sequence>MMKSRQNVLTAAVTGLAPAVWGSTYLVTTELLPPDRPLLATTMRALPGGLLLLALGRKLPVGVWWWRALILGVLNIGAFNFLLFFAAYRLPGGIAAMIMSAQPMFVVVLAALFLGERIRAIHALAWAMGVAGVVLLVFRGTASLDTLGVLAAVGGALCMALGITLTKRWGRPEDVGVLTFTGWQLTAGGLVLLPFWLALEDLPDTLTGSNIIGFAYLITFGAVLSYMVWFRGIGRLPAVAVSFLALGSPVVATLLGYLVKDETLSVLQIVGMAVIFAAIVLGQPRAPRPKPGETSPAPPGTTVSQVPDQPALEQERSG</sequence>
<feature type="transmembrane region" description="Helical" evidence="7">
    <location>
        <begin position="147"/>
        <end position="165"/>
    </location>
</feature>
<evidence type="ECO:0000256" key="5">
    <source>
        <dbReference type="ARBA" id="ARBA00023136"/>
    </source>
</evidence>
<dbReference type="KEGG" id="sfi:SFUL_5944"/>
<accession>N0D5S7</accession>
<gene>
    <name evidence="9" type="ORF">SFUL_5944</name>
</gene>
<dbReference type="GO" id="GO:0016020">
    <property type="term" value="C:membrane"/>
    <property type="evidence" value="ECO:0007669"/>
    <property type="project" value="UniProtKB-SubCell"/>
</dbReference>
<dbReference type="SUPFAM" id="SSF103481">
    <property type="entry name" value="Multidrug resistance efflux transporter EmrE"/>
    <property type="match status" value="2"/>
</dbReference>
<dbReference type="AlphaFoldDB" id="N0D5S7"/>
<keyword evidence="3 7" id="KW-0812">Transmembrane</keyword>
<reference evidence="9 10" key="1">
    <citation type="submission" date="2013-04" db="EMBL/GenBank/DDBJ databases">
        <title>Complete genome sequence of Streptomyces fulvissimus.</title>
        <authorList>
            <person name="Myronovskyi M."/>
            <person name="Tokovenko B."/>
            <person name="Manderscheid N."/>
            <person name="Petzke L."/>
            <person name="Luzhetskyy A."/>
        </authorList>
    </citation>
    <scope>NUCLEOTIDE SEQUENCE [LARGE SCALE GENOMIC DNA]</scope>
    <source>
        <strain evidence="9 10">DSM 40593</strain>
    </source>
</reference>
<dbReference type="InterPro" id="IPR050638">
    <property type="entry name" value="AA-Vitamin_Transporters"/>
</dbReference>
<feature type="transmembrane region" description="Helical" evidence="7">
    <location>
        <begin position="121"/>
        <end position="141"/>
    </location>
</feature>
<evidence type="ECO:0000256" key="1">
    <source>
        <dbReference type="ARBA" id="ARBA00004141"/>
    </source>
</evidence>
<feature type="transmembrane region" description="Helical" evidence="7">
    <location>
        <begin position="265"/>
        <end position="282"/>
    </location>
</feature>
<feature type="transmembrane region" description="Helical" evidence="7">
    <location>
        <begin position="211"/>
        <end position="229"/>
    </location>
</feature>
<proteinExistence type="inferred from homology"/>
<dbReference type="InterPro" id="IPR000620">
    <property type="entry name" value="EamA_dom"/>
</dbReference>
<comment type="subcellular location">
    <subcellularLocation>
        <location evidence="1">Membrane</location>
        <topology evidence="1">Multi-pass membrane protein</topology>
    </subcellularLocation>
</comment>
<evidence type="ECO:0000256" key="2">
    <source>
        <dbReference type="ARBA" id="ARBA00007362"/>
    </source>
</evidence>
<dbReference type="PANTHER" id="PTHR32322">
    <property type="entry name" value="INNER MEMBRANE TRANSPORTER"/>
    <property type="match status" value="1"/>
</dbReference>
<feature type="transmembrane region" description="Helical" evidence="7">
    <location>
        <begin position="68"/>
        <end position="88"/>
    </location>
</feature>
<evidence type="ECO:0000256" key="7">
    <source>
        <dbReference type="SAM" id="Phobius"/>
    </source>
</evidence>
<organism evidence="9 10">
    <name type="scientific">Streptomyces microflavus DSM 40593</name>
    <dbReference type="NCBI Taxonomy" id="1303692"/>
    <lineage>
        <taxon>Bacteria</taxon>
        <taxon>Bacillati</taxon>
        <taxon>Actinomycetota</taxon>
        <taxon>Actinomycetes</taxon>
        <taxon>Kitasatosporales</taxon>
        <taxon>Streptomycetaceae</taxon>
        <taxon>Streptomyces</taxon>
    </lineage>
</organism>
<dbReference type="Proteomes" id="UP000013304">
    <property type="component" value="Chromosome"/>
</dbReference>
<feature type="transmembrane region" description="Helical" evidence="7">
    <location>
        <begin position="94"/>
        <end position="114"/>
    </location>
</feature>
<comment type="similarity">
    <text evidence="2">Belongs to the EamA transporter family.</text>
</comment>
<evidence type="ECO:0000256" key="4">
    <source>
        <dbReference type="ARBA" id="ARBA00022989"/>
    </source>
</evidence>
<dbReference type="eggNOG" id="COG0697">
    <property type="taxonomic scope" value="Bacteria"/>
</dbReference>
<feature type="transmembrane region" description="Helical" evidence="7">
    <location>
        <begin position="177"/>
        <end position="199"/>
    </location>
</feature>
<dbReference type="EMBL" id="CP005080">
    <property type="protein sequence ID" value="AGK80827.1"/>
    <property type="molecule type" value="Genomic_DNA"/>
</dbReference>
<keyword evidence="4 7" id="KW-1133">Transmembrane helix</keyword>
<evidence type="ECO:0000256" key="3">
    <source>
        <dbReference type="ARBA" id="ARBA00022692"/>
    </source>
</evidence>
<evidence type="ECO:0000313" key="9">
    <source>
        <dbReference type="EMBL" id="AGK80827.1"/>
    </source>
</evidence>
<keyword evidence="5 7" id="KW-0472">Membrane</keyword>
<evidence type="ECO:0000313" key="10">
    <source>
        <dbReference type="Proteomes" id="UP000013304"/>
    </source>
</evidence>
<dbReference type="Gene3D" id="1.10.3730.20">
    <property type="match status" value="1"/>
</dbReference>
<feature type="transmembrane region" description="Helical" evidence="7">
    <location>
        <begin position="236"/>
        <end position="259"/>
    </location>
</feature>
<dbReference type="PATRIC" id="fig|1303692.3.peg.5978"/>
<name>N0D5S7_STRMI</name>
<dbReference type="Pfam" id="PF00892">
    <property type="entry name" value="EamA"/>
    <property type="match status" value="2"/>
</dbReference>
<dbReference type="RefSeq" id="WP_015612126.1">
    <property type="nucleotide sequence ID" value="NC_021177.1"/>
</dbReference>
<dbReference type="PANTHER" id="PTHR32322:SF2">
    <property type="entry name" value="EAMA DOMAIN-CONTAINING PROTEIN"/>
    <property type="match status" value="1"/>
</dbReference>
<feature type="domain" description="EamA" evidence="8">
    <location>
        <begin position="147"/>
        <end position="281"/>
    </location>
</feature>
<protein>
    <submittedName>
        <fullName evidence="9">Integral membrane protein</fullName>
    </submittedName>
</protein>